<sequence length="58" mass="6594">ETAPGDRCCMQMMVVVHNDIGDSDTTREIYSHAILASEVSSRVFAMWFLSVRWLGYPL</sequence>
<reference evidence="1" key="1">
    <citation type="journal article" date="2023" name="G3 (Bethesda)">
        <title>A reference genome for the long-term kleptoplast-retaining sea slug Elysia crispata morphotype clarki.</title>
        <authorList>
            <person name="Eastman K.E."/>
            <person name="Pendleton A.L."/>
            <person name="Shaikh M.A."/>
            <person name="Suttiyut T."/>
            <person name="Ogas R."/>
            <person name="Tomko P."/>
            <person name="Gavelis G."/>
            <person name="Widhalm J.R."/>
            <person name="Wisecaver J.H."/>
        </authorList>
    </citation>
    <scope>NUCLEOTIDE SEQUENCE</scope>
    <source>
        <strain evidence="1">ECLA1</strain>
    </source>
</reference>
<accession>A0AAE1DBL9</accession>
<evidence type="ECO:0000313" key="1">
    <source>
        <dbReference type="EMBL" id="KAK3764521.1"/>
    </source>
</evidence>
<dbReference type="Proteomes" id="UP001283361">
    <property type="component" value="Unassembled WGS sequence"/>
</dbReference>
<gene>
    <name evidence="1" type="ORF">RRG08_013906</name>
</gene>
<dbReference type="EMBL" id="JAWDGP010004433">
    <property type="protein sequence ID" value="KAK3764521.1"/>
    <property type="molecule type" value="Genomic_DNA"/>
</dbReference>
<proteinExistence type="predicted"/>
<dbReference type="AlphaFoldDB" id="A0AAE1DBL9"/>
<name>A0AAE1DBL9_9GAST</name>
<evidence type="ECO:0000313" key="2">
    <source>
        <dbReference type="Proteomes" id="UP001283361"/>
    </source>
</evidence>
<feature type="non-terminal residue" evidence="1">
    <location>
        <position position="1"/>
    </location>
</feature>
<protein>
    <submittedName>
        <fullName evidence="1">Uncharacterized protein</fullName>
    </submittedName>
</protein>
<organism evidence="1 2">
    <name type="scientific">Elysia crispata</name>
    <name type="common">lettuce slug</name>
    <dbReference type="NCBI Taxonomy" id="231223"/>
    <lineage>
        <taxon>Eukaryota</taxon>
        <taxon>Metazoa</taxon>
        <taxon>Spiralia</taxon>
        <taxon>Lophotrochozoa</taxon>
        <taxon>Mollusca</taxon>
        <taxon>Gastropoda</taxon>
        <taxon>Heterobranchia</taxon>
        <taxon>Euthyneura</taxon>
        <taxon>Panpulmonata</taxon>
        <taxon>Sacoglossa</taxon>
        <taxon>Placobranchoidea</taxon>
        <taxon>Plakobranchidae</taxon>
        <taxon>Elysia</taxon>
    </lineage>
</organism>
<keyword evidence="2" id="KW-1185">Reference proteome</keyword>
<comment type="caution">
    <text evidence="1">The sequence shown here is derived from an EMBL/GenBank/DDBJ whole genome shotgun (WGS) entry which is preliminary data.</text>
</comment>